<comment type="caution">
    <text evidence="1">The sequence shown here is derived from an EMBL/GenBank/DDBJ whole genome shotgun (WGS) entry which is preliminary data.</text>
</comment>
<organism evidence="1 2">
    <name type="scientific">Cryobacterium roopkundense</name>
    <dbReference type="NCBI Taxonomy" id="1001240"/>
    <lineage>
        <taxon>Bacteria</taxon>
        <taxon>Bacillati</taxon>
        <taxon>Actinomycetota</taxon>
        <taxon>Actinomycetes</taxon>
        <taxon>Micrococcales</taxon>
        <taxon>Microbacteriaceae</taxon>
        <taxon>Cryobacterium</taxon>
    </lineage>
</organism>
<proteinExistence type="predicted"/>
<evidence type="ECO:0000313" key="2">
    <source>
        <dbReference type="Proteomes" id="UP000029864"/>
    </source>
</evidence>
<dbReference type="EMBL" id="JPXF01000087">
    <property type="protein sequence ID" value="KGJ72231.1"/>
    <property type="molecule type" value="Genomic_DNA"/>
</dbReference>
<keyword evidence="2" id="KW-1185">Reference proteome</keyword>
<name>A0A099J1W1_9MICO</name>
<accession>A0A099J1W1</accession>
<dbReference type="AlphaFoldDB" id="A0A099J1W1"/>
<reference evidence="1 2" key="1">
    <citation type="submission" date="2014-08" db="EMBL/GenBank/DDBJ databases">
        <authorList>
            <person name="Sisinthy S."/>
        </authorList>
    </citation>
    <scope>NUCLEOTIDE SEQUENCE [LARGE SCALE GENOMIC DNA]</scope>
    <source>
        <strain evidence="1 2">RuG17</strain>
    </source>
</reference>
<sequence>MLVPVVTDHADCDRLVVIKHFWVGRPLRDARDIAEQLTWRGVALGLDLLIYDPSEGRVLVSN</sequence>
<protein>
    <submittedName>
        <fullName evidence="1">Uncharacterized protein</fullName>
    </submittedName>
</protein>
<gene>
    <name evidence="1" type="ORF">GY21_16740</name>
</gene>
<dbReference type="Proteomes" id="UP000029864">
    <property type="component" value="Unassembled WGS sequence"/>
</dbReference>
<evidence type="ECO:0000313" key="1">
    <source>
        <dbReference type="EMBL" id="KGJ72231.1"/>
    </source>
</evidence>